<keyword evidence="3" id="KW-1185">Reference proteome</keyword>
<gene>
    <name evidence="2" type="ORF">EKN06_07910</name>
</gene>
<evidence type="ECO:0000256" key="1">
    <source>
        <dbReference type="SAM" id="MobiDB-lite"/>
    </source>
</evidence>
<name>A0A437GYR3_9SPHN</name>
<comment type="caution">
    <text evidence="2">The sequence shown here is derived from an EMBL/GenBank/DDBJ whole genome shotgun (WGS) entry which is preliminary data.</text>
</comment>
<sequence length="168" mass="18204">MTHELSELSRWVAVRQCSGLAVDVIADQAELERLAERFDLVRVDSLEASVVVHKDGPAFNANGRIKAAYVQSCAVSGEDLPVSIDEPLALRFVPAGEDVDEEIELDANACDDIPFDGDRFDLGEAVAQSLALSIDPFKTGPQAEQVRKKVGLSEPDKENPFAALKGLR</sequence>
<dbReference type="EMBL" id="RXOL01000002">
    <property type="protein sequence ID" value="RVQ67827.1"/>
    <property type="molecule type" value="Genomic_DNA"/>
</dbReference>
<protein>
    <submittedName>
        <fullName evidence="2">DUF177 domain-containing protein</fullName>
    </submittedName>
</protein>
<evidence type="ECO:0000313" key="2">
    <source>
        <dbReference type="EMBL" id="RVQ67827.1"/>
    </source>
</evidence>
<dbReference type="Pfam" id="PF02620">
    <property type="entry name" value="YceD"/>
    <property type="match status" value="1"/>
</dbReference>
<accession>A0A437GYR3</accession>
<dbReference type="InterPro" id="IPR003772">
    <property type="entry name" value="YceD"/>
</dbReference>
<dbReference type="OrthoDB" id="8443793at2"/>
<dbReference type="Proteomes" id="UP000283003">
    <property type="component" value="Unassembled WGS sequence"/>
</dbReference>
<feature type="region of interest" description="Disordered" evidence="1">
    <location>
        <begin position="145"/>
        <end position="168"/>
    </location>
</feature>
<evidence type="ECO:0000313" key="3">
    <source>
        <dbReference type="Proteomes" id="UP000283003"/>
    </source>
</evidence>
<proteinExistence type="predicted"/>
<dbReference type="AlphaFoldDB" id="A0A437GYR3"/>
<dbReference type="RefSeq" id="WP_127612342.1">
    <property type="nucleotide sequence ID" value="NZ_RXOL01000002.1"/>
</dbReference>
<organism evidence="2 3">
    <name type="scientific">Croceicoccus ponticola</name>
    <dbReference type="NCBI Taxonomy" id="2217664"/>
    <lineage>
        <taxon>Bacteria</taxon>
        <taxon>Pseudomonadati</taxon>
        <taxon>Pseudomonadota</taxon>
        <taxon>Alphaproteobacteria</taxon>
        <taxon>Sphingomonadales</taxon>
        <taxon>Erythrobacteraceae</taxon>
        <taxon>Croceicoccus</taxon>
    </lineage>
</organism>
<reference evidence="2 3" key="1">
    <citation type="submission" date="2018-12" db="EMBL/GenBank/DDBJ databases">
        <title>Croceicoccus ponticola sp. nov., a lipolytic bacterium isolated from seawater.</title>
        <authorList>
            <person name="Yoon J.-H."/>
        </authorList>
    </citation>
    <scope>NUCLEOTIDE SEQUENCE [LARGE SCALE GENOMIC DNA]</scope>
    <source>
        <strain evidence="2 3">GM-16</strain>
    </source>
</reference>